<evidence type="ECO:0000313" key="3">
    <source>
        <dbReference type="EMBL" id="ECB0784308.1"/>
    </source>
</evidence>
<dbReference type="AlphaFoldDB" id="A0A3Y0XY20"/>
<reference evidence="3" key="2">
    <citation type="submission" date="2019-01" db="EMBL/GenBank/DDBJ databases">
        <authorList>
            <person name="Ashton P.M."/>
            <person name="Dallman T."/>
            <person name="Nair S."/>
            <person name="De Pinna E."/>
            <person name="Peters T."/>
            <person name="Grant K."/>
        </authorList>
    </citation>
    <scope>NUCLEOTIDE SEQUENCE</scope>
    <source>
        <strain evidence="3">536049</strain>
        <strain evidence="1">604868</strain>
        <strain evidence="2">613679</strain>
    </source>
</reference>
<evidence type="ECO:0000313" key="4">
    <source>
        <dbReference type="EMBL" id="HAB0892413.1"/>
    </source>
</evidence>
<evidence type="ECO:0000313" key="1">
    <source>
        <dbReference type="EMBL" id="EBY8563836.1"/>
    </source>
</evidence>
<accession>A0A3Y0XY20</accession>
<organism evidence="3">
    <name type="scientific">Salmonella enteritidis</name>
    <dbReference type="NCBI Taxonomy" id="149539"/>
    <lineage>
        <taxon>Bacteria</taxon>
        <taxon>Pseudomonadati</taxon>
        <taxon>Pseudomonadota</taxon>
        <taxon>Gammaproteobacteria</taxon>
        <taxon>Enterobacterales</taxon>
        <taxon>Enterobacteriaceae</taxon>
        <taxon>Salmonella</taxon>
    </lineage>
</organism>
<proteinExistence type="predicted"/>
<comment type="caution">
    <text evidence="3">The sequence shown here is derived from an EMBL/GenBank/DDBJ whole genome shotgun (WGS) entry which is preliminary data.</text>
</comment>
<dbReference type="EMBL" id="AAHPGX010000009">
    <property type="protein sequence ID" value="EBY8563836.1"/>
    <property type="molecule type" value="Genomic_DNA"/>
</dbReference>
<dbReference type="EMBL" id="DAAFOU010000004">
    <property type="protein sequence ID" value="HAB0892413.1"/>
    <property type="molecule type" value="Genomic_DNA"/>
</dbReference>
<name>A0A3Y0XY20_SALEN</name>
<evidence type="ECO:0000313" key="2">
    <source>
        <dbReference type="EMBL" id="EBZ2553259.1"/>
    </source>
</evidence>
<reference evidence="4" key="1">
    <citation type="journal article" date="2018" name="Genome Biol.">
        <title>SKESA: strategic k-mer extension for scrupulous assemblies.</title>
        <authorList>
            <person name="Souvorov A."/>
            <person name="Agarwala R."/>
            <person name="Lipman D.J."/>
        </authorList>
    </citation>
    <scope>NUCLEOTIDE SEQUENCE</scope>
    <source>
        <strain evidence="4">Sam_33c60ec2-c0ad-4da2-99fd-dc1c702ea990</strain>
    </source>
</reference>
<sequence length="71" mass="7914">MAETKKKQKCNINIAKITEKTVIKLKAAITMKFRCYCFDIGEVGCNNWDVVKVCDVSPHRVGRGSAISRAP</sequence>
<protein>
    <submittedName>
        <fullName evidence="3">Uncharacterized protein</fullName>
    </submittedName>
</protein>
<dbReference type="EMBL" id="AAHWLV010000006">
    <property type="protein sequence ID" value="ECB0784308.1"/>
    <property type="molecule type" value="Genomic_DNA"/>
</dbReference>
<reference evidence="4" key="3">
    <citation type="submission" date="2019-02" db="EMBL/GenBank/DDBJ databases">
        <authorList>
            <consortium name="NCBI Pathogen Detection Project"/>
        </authorList>
    </citation>
    <scope>NUCLEOTIDE SEQUENCE</scope>
    <source>
        <strain evidence="4">Sam_33c60ec2-c0ad-4da2-99fd-dc1c702ea990</strain>
    </source>
</reference>
<dbReference type="EMBL" id="AAHQNW010000006">
    <property type="protein sequence ID" value="EBZ2553259.1"/>
    <property type="molecule type" value="Genomic_DNA"/>
</dbReference>
<gene>
    <name evidence="1" type="ORF">D6R78_11470</name>
    <name evidence="2" type="ORF">D9O81_11080</name>
    <name evidence="3" type="ORF">EU248_07745</name>
    <name evidence="4" type="ORF">GI500_15215</name>
</gene>